<name>X0UYM4_9ZZZZ</name>
<dbReference type="PANTHER" id="PTHR46417">
    <property type="entry name" value="TRNA (GUANINE-N(1)-)-METHYLTRANSFERASE"/>
    <property type="match status" value="1"/>
</dbReference>
<evidence type="ECO:0000256" key="10">
    <source>
        <dbReference type="ARBA" id="ARBA00022691"/>
    </source>
</evidence>
<keyword evidence="7" id="KW-0963">Cytoplasm</keyword>
<reference evidence="16" key="1">
    <citation type="journal article" date="2014" name="Front. Microbiol.">
        <title>High frequency of phylogenetically diverse reductive dehalogenase-homologous genes in deep subseafloor sedimentary metagenomes.</title>
        <authorList>
            <person name="Kawai M."/>
            <person name="Futagami T."/>
            <person name="Toyoda A."/>
            <person name="Takaki Y."/>
            <person name="Nishi S."/>
            <person name="Hori S."/>
            <person name="Arai W."/>
            <person name="Tsubouchi T."/>
            <person name="Morono Y."/>
            <person name="Uchiyama I."/>
            <person name="Ito T."/>
            <person name="Fujiyama A."/>
            <person name="Inagaki F."/>
            <person name="Takami H."/>
        </authorList>
    </citation>
    <scope>NUCLEOTIDE SEQUENCE</scope>
    <source>
        <strain evidence="16">Expedition CK06-06</strain>
    </source>
</reference>
<dbReference type="InterPro" id="IPR016009">
    <property type="entry name" value="tRNA_MeTrfase_TRMD/TRM10"/>
</dbReference>
<evidence type="ECO:0000256" key="3">
    <source>
        <dbReference type="ARBA" id="ARBA00007630"/>
    </source>
</evidence>
<evidence type="ECO:0000256" key="7">
    <source>
        <dbReference type="ARBA" id="ARBA00022490"/>
    </source>
</evidence>
<evidence type="ECO:0000259" key="15">
    <source>
        <dbReference type="Pfam" id="PF01746"/>
    </source>
</evidence>
<evidence type="ECO:0000256" key="5">
    <source>
        <dbReference type="ARBA" id="ARBA00012807"/>
    </source>
</evidence>
<dbReference type="InterPro" id="IPR002649">
    <property type="entry name" value="tRNA_m1G_MeTrfase_TrmD"/>
</dbReference>
<dbReference type="Pfam" id="PF01746">
    <property type="entry name" value="tRNA_m1G_MT"/>
    <property type="match status" value="1"/>
</dbReference>
<evidence type="ECO:0000256" key="11">
    <source>
        <dbReference type="ARBA" id="ARBA00022694"/>
    </source>
</evidence>
<dbReference type="AlphaFoldDB" id="X0UYM4"/>
<comment type="catalytic activity">
    <reaction evidence="14">
        <text>guanosine(37) in tRNA + S-adenosyl-L-methionine = N(1)-methylguanosine(37) in tRNA + S-adenosyl-L-homocysteine + H(+)</text>
        <dbReference type="Rhea" id="RHEA:36899"/>
        <dbReference type="Rhea" id="RHEA-COMP:10145"/>
        <dbReference type="Rhea" id="RHEA-COMP:10147"/>
        <dbReference type="ChEBI" id="CHEBI:15378"/>
        <dbReference type="ChEBI" id="CHEBI:57856"/>
        <dbReference type="ChEBI" id="CHEBI:59789"/>
        <dbReference type="ChEBI" id="CHEBI:73542"/>
        <dbReference type="ChEBI" id="CHEBI:74269"/>
        <dbReference type="EC" id="2.1.1.228"/>
    </reaction>
</comment>
<evidence type="ECO:0000256" key="6">
    <source>
        <dbReference type="ARBA" id="ARBA00014679"/>
    </source>
</evidence>
<proteinExistence type="inferred from homology"/>
<keyword evidence="9" id="KW-0808">Transferase</keyword>
<evidence type="ECO:0000256" key="13">
    <source>
        <dbReference type="ARBA" id="ARBA00033392"/>
    </source>
</evidence>
<evidence type="ECO:0000256" key="2">
    <source>
        <dbReference type="ARBA" id="ARBA00004496"/>
    </source>
</evidence>
<dbReference type="InterPro" id="IPR029028">
    <property type="entry name" value="Alpha/beta_knot_MTases"/>
</dbReference>
<comment type="subunit">
    <text evidence="4">Homodimer.</text>
</comment>
<dbReference type="EMBL" id="BARS01025550">
    <property type="protein sequence ID" value="GAG05403.1"/>
    <property type="molecule type" value="Genomic_DNA"/>
</dbReference>
<evidence type="ECO:0000313" key="16">
    <source>
        <dbReference type="EMBL" id="GAG05403.1"/>
    </source>
</evidence>
<evidence type="ECO:0000256" key="12">
    <source>
        <dbReference type="ARBA" id="ARBA00029736"/>
    </source>
</evidence>
<keyword evidence="11" id="KW-0819">tRNA processing</keyword>
<sequence>GPGMVLKPEPLFEAVAAIKSERSECGESEKGESELPVLLLTPQGRLFDQRAAEELAEYDELILICGHYEGVDERVREHLVTDEISIGDYILSGGELAAMVVVDAMVRQLPGALGSGESVGEDSHSSGLLEYPQYTRPQSFRGWEVPEVLLSGNHAAIARWRREQSLRRTIRRRPDLLERAALSDEERRLVAQMEREED</sequence>
<protein>
    <recommendedName>
        <fullName evidence="6">tRNA (guanine-N(1)-)-methyltransferase</fullName>
        <ecNumber evidence="5">2.1.1.228</ecNumber>
    </recommendedName>
    <alternativeName>
        <fullName evidence="12">M1G-methyltransferase</fullName>
    </alternativeName>
    <alternativeName>
        <fullName evidence="13">tRNA [GM37] methyltransferase</fullName>
    </alternativeName>
</protein>
<keyword evidence="8" id="KW-0489">Methyltransferase</keyword>
<dbReference type="GO" id="GO:0005829">
    <property type="term" value="C:cytosol"/>
    <property type="evidence" value="ECO:0007669"/>
    <property type="project" value="TreeGrafter"/>
</dbReference>
<dbReference type="CDD" id="cd18080">
    <property type="entry name" value="TrmD-like"/>
    <property type="match status" value="1"/>
</dbReference>
<feature type="domain" description="tRNA methyltransferase TRMD/TRM10-type" evidence="15">
    <location>
        <begin position="1"/>
        <end position="178"/>
    </location>
</feature>
<evidence type="ECO:0000256" key="8">
    <source>
        <dbReference type="ARBA" id="ARBA00022603"/>
    </source>
</evidence>
<dbReference type="InterPro" id="IPR023148">
    <property type="entry name" value="tRNA_m1G_MeTrfase_C_sf"/>
</dbReference>
<evidence type="ECO:0000256" key="4">
    <source>
        <dbReference type="ARBA" id="ARBA00011738"/>
    </source>
</evidence>
<comment type="subcellular location">
    <subcellularLocation>
        <location evidence="2">Cytoplasm</location>
    </subcellularLocation>
</comment>
<dbReference type="NCBIfam" id="TIGR00088">
    <property type="entry name" value="trmD"/>
    <property type="match status" value="1"/>
</dbReference>
<comment type="caution">
    <text evidence="16">The sequence shown here is derived from an EMBL/GenBank/DDBJ whole genome shotgun (WGS) entry which is preliminary data.</text>
</comment>
<evidence type="ECO:0000256" key="1">
    <source>
        <dbReference type="ARBA" id="ARBA00002634"/>
    </source>
</evidence>
<dbReference type="InterPro" id="IPR029026">
    <property type="entry name" value="tRNA_m1G_MTases_N"/>
</dbReference>
<dbReference type="GO" id="GO:0052906">
    <property type="term" value="F:tRNA (guanine(37)-N1)-methyltransferase activity"/>
    <property type="evidence" value="ECO:0007669"/>
    <property type="project" value="UniProtKB-EC"/>
</dbReference>
<dbReference type="Gene3D" id="3.40.1280.10">
    <property type="match status" value="1"/>
</dbReference>
<dbReference type="NCBIfam" id="NF000648">
    <property type="entry name" value="PRK00026.1"/>
    <property type="match status" value="1"/>
</dbReference>
<comment type="function">
    <text evidence="1">Specifically methylates guanosine-37 in various tRNAs.</text>
</comment>
<evidence type="ECO:0000256" key="9">
    <source>
        <dbReference type="ARBA" id="ARBA00022679"/>
    </source>
</evidence>
<dbReference type="PANTHER" id="PTHR46417:SF1">
    <property type="entry name" value="TRNA (GUANINE-N(1)-)-METHYLTRANSFERASE"/>
    <property type="match status" value="1"/>
</dbReference>
<dbReference type="FunFam" id="1.10.1270.20:FF:000001">
    <property type="entry name" value="tRNA (guanine-N(1)-)-methyltransferase"/>
    <property type="match status" value="1"/>
</dbReference>
<organism evidence="16">
    <name type="scientific">marine sediment metagenome</name>
    <dbReference type="NCBI Taxonomy" id="412755"/>
    <lineage>
        <taxon>unclassified sequences</taxon>
        <taxon>metagenomes</taxon>
        <taxon>ecological metagenomes</taxon>
    </lineage>
</organism>
<dbReference type="SUPFAM" id="SSF75217">
    <property type="entry name" value="alpha/beta knot"/>
    <property type="match status" value="1"/>
</dbReference>
<evidence type="ECO:0000256" key="14">
    <source>
        <dbReference type="ARBA" id="ARBA00047783"/>
    </source>
</evidence>
<dbReference type="GO" id="GO:0002939">
    <property type="term" value="P:tRNA N1-guanine methylation"/>
    <property type="evidence" value="ECO:0007669"/>
    <property type="project" value="TreeGrafter"/>
</dbReference>
<dbReference type="Gene3D" id="1.10.1270.20">
    <property type="entry name" value="tRNA(m1g37)methyltransferase, domain 2"/>
    <property type="match status" value="1"/>
</dbReference>
<keyword evidence="10" id="KW-0949">S-adenosyl-L-methionine</keyword>
<feature type="non-terminal residue" evidence="16">
    <location>
        <position position="1"/>
    </location>
</feature>
<dbReference type="PIRSF" id="PIRSF000386">
    <property type="entry name" value="tRNA_mtase"/>
    <property type="match status" value="1"/>
</dbReference>
<gene>
    <name evidence="16" type="ORF">S01H1_40353</name>
</gene>
<dbReference type="EC" id="2.1.1.228" evidence="5"/>
<accession>X0UYM4</accession>
<comment type="similarity">
    <text evidence="3">Belongs to the RNA methyltransferase TrmD family.</text>
</comment>
<dbReference type="HAMAP" id="MF_00605">
    <property type="entry name" value="TrmD"/>
    <property type="match status" value="1"/>
</dbReference>